<gene>
    <name evidence="1" type="ORF">DSO57_1008092</name>
</gene>
<accession>A0ACC2RYB9</accession>
<evidence type="ECO:0000313" key="2">
    <source>
        <dbReference type="Proteomes" id="UP001165960"/>
    </source>
</evidence>
<keyword evidence="2" id="KW-1185">Reference proteome</keyword>
<comment type="caution">
    <text evidence="1">The sequence shown here is derived from an EMBL/GenBank/DDBJ whole genome shotgun (WGS) entry which is preliminary data.</text>
</comment>
<proteinExistence type="predicted"/>
<dbReference type="EMBL" id="QTSX02006414">
    <property type="protein sequence ID" value="KAJ9055054.1"/>
    <property type="molecule type" value="Genomic_DNA"/>
</dbReference>
<evidence type="ECO:0000313" key="1">
    <source>
        <dbReference type="EMBL" id="KAJ9055054.1"/>
    </source>
</evidence>
<name>A0ACC2RYB9_9FUNG</name>
<dbReference type="Proteomes" id="UP001165960">
    <property type="component" value="Unassembled WGS sequence"/>
</dbReference>
<reference evidence="1" key="1">
    <citation type="submission" date="2022-04" db="EMBL/GenBank/DDBJ databases">
        <title>Genome of the entomopathogenic fungus Entomophthora muscae.</title>
        <authorList>
            <person name="Elya C."/>
            <person name="Lovett B.R."/>
            <person name="Lee E."/>
            <person name="Macias A.M."/>
            <person name="Hajek A.E."/>
            <person name="De Bivort B.L."/>
            <person name="Kasson M.T."/>
            <person name="De Fine Licht H.H."/>
            <person name="Stajich J.E."/>
        </authorList>
    </citation>
    <scope>NUCLEOTIDE SEQUENCE</scope>
    <source>
        <strain evidence="1">Berkeley</strain>
    </source>
</reference>
<protein>
    <submittedName>
        <fullName evidence="1">Uncharacterized protein</fullName>
    </submittedName>
</protein>
<sequence length="163" mass="18244">MMVYLGLFAPVLKRLAFVAVKVAIDSMAATWPTLYMLMPSDSFSNFPLQVICLLTILTSIFCYTTIGSKMLNLSSQFGLLLAKQLTICLLYPHCISLNHAAYHFTLTLAHIPSRAPWLLTGLALMGLNAYFPHLSLVSSLWSPFREVIPVIHWMASWYFVSPG</sequence>
<organism evidence="1 2">
    <name type="scientific">Entomophthora muscae</name>
    <dbReference type="NCBI Taxonomy" id="34485"/>
    <lineage>
        <taxon>Eukaryota</taxon>
        <taxon>Fungi</taxon>
        <taxon>Fungi incertae sedis</taxon>
        <taxon>Zoopagomycota</taxon>
        <taxon>Entomophthoromycotina</taxon>
        <taxon>Entomophthoromycetes</taxon>
        <taxon>Entomophthorales</taxon>
        <taxon>Entomophthoraceae</taxon>
        <taxon>Entomophthora</taxon>
    </lineage>
</organism>